<dbReference type="Pfam" id="PF08386">
    <property type="entry name" value="Abhydrolase_4"/>
    <property type="match status" value="1"/>
</dbReference>
<dbReference type="InterPro" id="IPR013595">
    <property type="entry name" value="Pept_S33_TAP-like_C"/>
</dbReference>
<dbReference type="Proteomes" id="UP000190037">
    <property type="component" value="Unassembled WGS sequence"/>
</dbReference>
<dbReference type="RefSeq" id="WP_078977434.1">
    <property type="nucleotide sequence ID" value="NZ_MWQN01000001.1"/>
</dbReference>
<dbReference type="Gene3D" id="3.40.50.1820">
    <property type="entry name" value="alpha/beta hydrolase"/>
    <property type="match status" value="1"/>
</dbReference>
<feature type="signal peptide" evidence="4">
    <location>
        <begin position="1"/>
        <end position="19"/>
    </location>
</feature>
<comment type="caution">
    <text evidence="6">The sequence shown here is derived from an EMBL/GenBank/DDBJ whole genome shotgun (WGS) entry which is preliminary data.</text>
</comment>
<dbReference type="GO" id="GO:0016787">
    <property type="term" value="F:hydrolase activity"/>
    <property type="evidence" value="ECO:0007669"/>
    <property type="project" value="UniProtKB-KW"/>
</dbReference>
<sequence length="482" mass="50952">MGRIVVAVMAIAAMIAGTAAGPAPGPDAAHPAVGSRPGVVWGGCPDDVAEPGLRCGTLTVPVDHARPDGPTTTLGLSLAAAGGGRARRGTIVVNPGGPGGGGIWPAGSVRRALPEPVRQSYDIVGVDPRGNYHSDPISCVDASFDRAPRPDPVPATARDEERLVERARTYARGCAERAGDLLPHLGTLENARDLDLVRAALGRPKLSFIGWSYGTYLGAVYGQLFPERVDRMILDSIVDPRPDQVWYGSNLRQDIAFQGRWRDFLDTSGADLDPIFTRVLAAARTRALADVVGPAELYDLATRTLYNSRSWPGFADALRAWDRGDPAPLTALYTPPTAQDANGTAIYTAVECHDGPWPGDWAVWDRDARAVDAAAPLTAWPNTWLNAPCAFWPVPARTPMRIDGHDLPPVLLVQGTRDPATPPAGANALHDALPSSHLITVPGEGDHGILAFQPNDCVLAAAAAYLTDGTLPAGRDTTCEES</sequence>
<gene>
    <name evidence="6" type="ORF">B4N89_21280</name>
</gene>
<organism evidence="6 7">
    <name type="scientific">Embleya scabrispora</name>
    <dbReference type="NCBI Taxonomy" id="159449"/>
    <lineage>
        <taxon>Bacteria</taxon>
        <taxon>Bacillati</taxon>
        <taxon>Actinomycetota</taxon>
        <taxon>Actinomycetes</taxon>
        <taxon>Kitasatosporales</taxon>
        <taxon>Streptomycetaceae</taxon>
        <taxon>Embleya</taxon>
    </lineage>
</organism>
<proteinExistence type="inferred from homology"/>
<keyword evidence="7" id="KW-1185">Reference proteome</keyword>
<evidence type="ECO:0000259" key="5">
    <source>
        <dbReference type="Pfam" id="PF08386"/>
    </source>
</evidence>
<evidence type="ECO:0000256" key="3">
    <source>
        <dbReference type="ARBA" id="ARBA00022801"/>
    </source>
</evidence>
<dbReference type="AlphaFoldDB" id="A0A1T3P2A6"/>
<evidence type="ECO:0000256" key="2">
    <source>
        <dbReference type="ARBA" id="ARBA00022729"/>
    </source>
</evidence>
<dbReference type="OrthoDB" id="4498590at2"/>
<feature type="chain" id="PRO_5039053888" description="Peptidase S33 tripeptidyl aminopeptidase-like C-terminal domain-containing protein" evidence="4">
    <location>
        <begin position="20"/>
        <end position="482"/>
    </location>
</feature>
<evidence type="ECO:0000256" key="1">
    <source>
        <dbReference type="ARBA" id="ARBA00010088"/>
    </source>
</evidence>
<dbReference type="EMBL" id="MWQN01000001">
    <property type="protein sequence ID" value="OPC83134.1"/>
    <property type="molecule type" value="Genomic_DNA"/>
</dbReference>
<dbReference type="PANTHER" id="PTHR43248:SF29">
    <property type="entry name" value="TRIPEPTIDYL AMINOPEPTIDASE"/>
    <property type="match status" value="1"/>
</dbReference>
<feature type="domain" description="Peptidase S33 tripeptidyl aminopeptidase-like C-terminal" evidence="5">
    <location>
        <begin position="380"/>
        <end position="479"/>
    </location>
</feature>
<name>A0A1T3P2A6_9ACTN</name>
<accession>A0A1T3P2A6</accession>
<keyword evidence="2 4" id="KW-0732">Signal</keyword>
<dbReference type="STRING" id="159449.B4N89_21280"/>
<dbReference type="InterPro" id="IPR051601">
    <property type="entry name" value="Serine_prot/Carboxylest_S33"/>
</dbReference>
<protein>
    <recommendedName>
        <fullName evidence="5">Peptidase S33 tripeptidyl aminopeptidase-like C-terminal domain-containing protein</fullName>
    </recommendedName>
</protein>
<dbReference type="PANTHER" id="PTHR43248">
    <property type="entry name" value="2-SUCCINYL-6-HYDROXY-2,4-CYCLOHEXADIENE-1-CARBOXYLATE SYNTHASE"/>
    <property type="match status" value="1"/>
</dbReference>
<evidence type="ECO:0000256" key="4">
    <source>
        <dbReference type="SAM" id="SignalP"/>
    </source>
</evidence>
<dbReference type="SUPFAM" id="SSF53474">
    <property type="entry name" value="alpha/beta-Hydrolases"/>
    <property type="match status" value="1"/>
</dbReference>
<keyword evidence="3" id="KW-0378">Hydrolase</keyword>
<evidence type="ECO:0000313" key="6">
    <source>
        <dbReference type="EMBL" id="OPC83134.1"/>
    </source>
</evidence>
<evidence type="ECO:0000313" key="7">
    <source>
        <dbReference type="Proteomes" id="UP000190037"/>
    </source>
</evidence>
<dbReference type="InterPro" id="IPR029058">
    <property type="entry name" value="AB_hydrolase_fold"/>
</dbReference>
<comment type="similarity">
    <text evidence="1">Belongs to the peptidase S33 family.</text>
</comment>
<reference evidence="6 7" key="1">
    <citation type="submission" date="2017-03" db="EMBL/GenBank/DDBJ databases">
        <title>Draft genome sequence of Streptomyces scabrisporus NF3, endophyte isolated from Amphipterygium adstringens.</title>
        <authorList>
            <person name="Vazquez M."/>
            <person name="Ceapa C.D."/>
            <person name="Rodriguez Luna D."/>
            <person name="Sanchez Esquivel S."/>
        </authorList>
    </citation>
    <scope>NUCLEOTIDE SEQUENCE [LARGE SCALE GENOMIC DNA]</scope>
    <source>
        <strain evidence="6 7">NF3</strain>
    </source>
</reference>